<evidence type="ECO:0000256" key="4">
    <source>
        <dbReference type="ARBA" id="ARBA00022989"/>
    </source>
</evidence>
<dbReference type="GO" id="GO:0033228">
    <property type="term" value="P:cysteine export across plasma membrane"/>
    <property type="evidence" value="ECO:0007669"/>
    <property type="project" value="TreeGrafter"/>
</dbReference>
<name>A0A2S5T7U4_9BURK</name>
<evidence type="ECO:0000256" key="1">
    <source>
        <dbReference type="ARBA" id="ARBA00004651"/>
    </source>
</evidence>
<evidence type="ECO:0000256" key="2">
    <source>
        <dbReference type="ARBA" id="ARBA00022475"/>
    </source>
</evidence>
<evidence type="ECO:0000256" key="5">
    <source>
        <dbReference type="ARBA" id="ARBA00023136"/>
    </source>
</evidence>
<keyword evidence="2" id="KW-1003">Cell membrane</keyword>
<dbReference type="EMBL" id="SLXF01000004">
    <property type="protein sequence ID" value="TCP07529.1"/>
    <property type="molecule type" value="Genomic_DNA"/>
</dbReference>
<reference evidence="8 10" key="2">
    <citation type="submission" date="2019-03" db="EMBL/GenBank/DDBJ databases">
        <title>Genomic Encyclopedia of Type Strains, Phase IV (KMG-IV): sequencing the most valuable type-strain genomes for metagenomic binning, comparative biology and taxonomic classification.</title>
        <authorList>
            <person name="Goeker M."/>
        </authorList>
    </citation>
    <scope>NUCLEOTIDE SEQUENCE [LARGE SCALE GENOMIC DNA]</scope>
    <source>
        <strain evidence="8 10">DSM 15264</strain>
    </source>
</reference>
<dbReference type="EMBL" id="PSNY01000003">
    <property type="protein sequence ID" value="PPE70992.1"/>
    <property type="molecule type" value="Genomic_DNA"/>
</dbReference>
<feature type="transmembrane region" description="Helical" evidence="6">
    <location>
        <begin position="117"/>
        <end position="135"/>
    </location>
</feature>
<dbReference type="GO" id="GO:0005886">
    <property type="term" value="C:plasma membrane"/>
    <property type="evidence" value="ECO:0007669"/>
    <property type="project" value="UniProtKB-SubCell"/>
</dbReference>
<dbReference type="PANTHER" id="PTHR30086">
    <property type="entry name" value="ARGININE EXPORTER PROTEIN ARGO"/>
    <property type="match status" value="1"/>
</dbReference>
<organism evidence="7 9">
    <name type="scientific">Caldimonas thermodepolymerans</name>
    <dbReference type="NCBI Taxonomy" id="215580"/>
    <lineage>
        <taxon>Bacteria</taxon>
        <taxon>Pseudomonadati</taxon>
        <taxon>Pseudomonadota</taxon>
        <taxon>Betaproteobacteria</taxon>
        <taxon>Burkholderiales</taxon>
        <taxon>Sphaerotilaceae</taxon>
        <taxon>Caldimonas</taxon>
    </lineage>
</organism>
<dbReference type="OrthoDB" id="9812084at2"/>
<evidence type="ECO:0000256" key="3">
    <source>
        <dbReference type="ARBA" id="ARBA00022692"/>
    </source>
</evidence>
<dbReference type="Proteomes" id="UP000294772">
    <property type="component" value="Unassembled WGS sequence"/>
</dbReference>
<gene>
    <name evidence="7" type="ORF">C1702_03235</name>
    <name evidence="8" type="ORF">EV676_10484</name>
</gene>
<dbReference type="Proteomes" id="UP000239406">
    <property type="component" value="Unassembled WGS sequence"/>
</dbReference>
<protein>
    <submittedName>
        <fullName evidence="7">Lysine transporter LysE</fullName>
    </submittedName>
    <submittedName>
        <fullName evidence="8">Threonine/homoserine/homoserine lactone efflux protein</fullName>
    </submittedName>
</protein>
<evidence type="ECO:0000313" key="10">
    <source>
        <dbReference type="Proteomes" id="UP000294772"/>
    </source>
</evidence>
<dbReference type="InterPro" id="IPR001123">
    <property type="entry name" value="LeuE-type"/>
</dbReference>
<sequence length="204" mass="21465">MTLQEFLALLVLATVMSFTPGPNTTLSTALAANGGLKSALRFCLAVPAGWTVLMLACGLGLGAVVTTAPLLRGAVKAVGIGYMLYLAWRLCQVRVLAQTDGARLNVGFLQGVALQFVNIKAWMLALALTGGWVVSQGGQPAANPGERLVIVLAVMAVYAFASNFTYALVGSLLRQWLAQGARLLVFNRVMAVVLAATALWMVKV</sequence>
<keyword evidence="9" id="KW-1185">Reference proteome</keyword>
<reference evidence="7 9" key="1">
    <citation type="submission" date="2018-02" db="EMBL/GenBank/DDBJ databases">
        <title>Reclassifiation of [Polyangium] brachysporum DSM 7029 as Guopingzhaonella breviflexa gen. nov., sp. nov., a member of the family Comamonadaceae.</title>
        <authorList>
            <person name="Tang B."/>
        </authorList>
    </citation>
    <scope>NUCLEOTIDE SEQUENCE [LARGE SCALE GENOMIC DNA]</scope>
    <source>
        <strain evidence="7 9">DSM 15344</strain>
    </source>
</reference>
<evidence type="ECO:0000313" key="8">
    <source>
        <dbReference type="EMBL" id="TCP07529.1"/>
    </source>
</evidence>
<dbReference type="RefSeq" id="WP_104356253.1">
    <property type="nucleotide sequence ID" value="NZ_CALFFA010000016.1"/>
</dbReference>
<feature type="transmembrane region" description="Helical" evidence="6">
    <location>
        <begin position="147"/>
        <end position="169"/>
    </location>
</feature>
<keyword evidence="3 6" id="KW-0812">Transmembrane</keyword>
<evidence type="ECO:0000256" key="6">
    <source>
        <dbReference type="SAM" id="Phobius"/>
    </source>
</evidence>
<comment type="caution">
    <text evidence="7">The sequence shown here is derived from an EMBL/GenBank/DDBJ whole genome shotgun (WGS) entry which is preliminary data.</text>
</comment>
<dbReference type="PANTHER" id="PTHR30086:SF20">
    <property type="entry name" value="ARGININE EXPORTER PROTEIN ARGO-RELATED"/>
    <property type="match status" value="1"/>
</dbReference>
<evidence type="ECO:0000313" key="7">
    <source>
        <dbReference type="EMBL" id="PPE70992.1"/>
    </source>
</evidence>
<accession>A0A2S5T7U4</accession>
<comment type="subcellular location">
    <subcellularLocation>
        <location evidence="1">Cell membrane</location>
        <topology evidence="1">Multi-pass membrane protein</topology>
    </subcellularLocation>
</comment>
<dbReference type="Pfam" id="PF01810">
    <property type="entry name" value="LysE"/>
    <property type="match status" value="1"/>
</dbReference>
<dbReference type="AlphaFoldDB" id="A0A2S5T7U4"/>
<feature type="transmembrane region" description="Helical" evidence="6">
    <location>
        <begin position="47"/>
        <end position="71"/>
    </location>
</feature>
<proteinExistence type="predicted"/>
<evidence type="ECO:0000313" key="9">
    <source>
        <dbReference type="Proteomes" id="UP000239406"/>
    </source>
</evidence>
<dbReference type="GO" id="GO:0015171">
    <property type="term" value="F:amino acid transmembrane transporter activity"/>
    <property type="evidence" value="ECO:0007669"/>
    <property type="project" value="TreeGrafter"/>
</dbReference>
<feature type="transmembrane region" description="Helical" evidence="6">
    <location>
        <begin position="181"/>
        <end position="202"/>
    </location>
</feature>
<keyword evidence="4 6" id="KW-1133">Transmembrane helix</keyword>
<keyword evidence="5 6" id="KW-0472">Membrane</keyword>